<dbReference type="AlphaFoldDB" id="A0A0U9HGE9"/>
<keyword evidence="3" id="KW-0175">Coiled coil</keyword>
<evidence type="ECO:0000313" key="8">
    <source>
        <dbReference type="EMBL" id="GAQ24348.1"/>
    </source>
</evidence>
<evidence type="ECO:0000256" key="3">
    <source>
        <dbReference type="ARBA" id="ARBA00023054"/>
    </source>
</evidence>
<dbReference type="GO" id="GO:0005576">
    <property type="term" value="C:extracellular region"/>
    <property type="evidence" value="ECO:0007669"/>
    <property type="project" value="UniProtKB-SubCell"/>
</dbReference>
<reference evidence="8" key="1">
    <citation type="journal article" date="2016" name="Genome Announc.">
        <title>Draft Genome Sequence of the Syntrophic Lactate-Degrading Bacterium Tepidanaerobacter syntrophicus JLT.</title>
        <authorList>
            <person name="Matsuura N."/>
            <person name="Ohashi A."/>
            <person name="Tourlousse D.M."/>
            <person name="Sekiguchi Y."/>
        </authorList>
    </citation>
    <scope>NUCLEOTIDE SEQUENCE [LARGE SCALE GENOMIC DNA]</scope>
    <source>
        <strain evidence="8">JL</strain>
    </source>
</reference>
<organism evidence="8">
    <name type="scientific">Tepidanaerobacter syntrophicus</name>
    <dbReference type="NCBI Taxonomy" id="224999"/>
    <lineage>
        <taxon>Bacteria</taxon>
        <taxon>Bacillati</taxon>
        <taxon>Bacillota</taxon>
        <taxon>Clostridia</taxon>
        <taxon>Thermosediminibacterales</taxon>
        <taxon>Tepidanaerobacteraceae</taxon>
        <taxon>Tepidanaerobacter</taxon>
    </lineage>
</organism>
<evidence type="ECO:0000256" key="5">
    <source>
        <dbReference type="RuleBase" id="RU362066"/>
    </source>
</evidence>
<evidence type="ECO:0000256" key="2">
    <source>
        <dbReference type="ARBA" id="ARBA00011255"/>
    </source>
</evidence>
<dbReference type="InterPro" id="IPR010809">
    <property type="entry name" value="FliD_C"/>
</dbReference>
<dbReference type="STRING" id="224999.GCA_001485475_00330"/>
<keyword evidence="4 5" id="KW-0975">Bacterial flagellum</keyword>
<dbReference type="GO" id="GO:0009424">
    <property type="term" value="C:bacterial-type flagellum hook"/>
    <property type="evidence" value="ECO:0007669"/>
    <property type="project" value="UniProtKB-UniRule"/>
</dbReference>
<dbReference type="GO" id="GO:0007155">
    <property type="term" value="P:cell adhesion"/>
    <property type="evidence" value="ECO:0007669"/>
    <property type="project" value="InterPro"/>
</dbReference>
<protein>
    <recommendedName>
        <fullName evidence="5">Flagellar hook-associated protein 2</fullName>
        <shortName evidence="5">HAP2</shortName>
    </recommendedName>
    <alternativeName>
        <fullName evidence="5">Flagellar cap protein</fullName>
    </alternativeName>
</protein>
<keyword evidence="9" id="KW-1185">Reference proteome</keyword>
<name>A0A0U9HGE9_9FIRM</name>
<dbReference type="EMBL" id="DF976999">
    <property type="protein sequence ID" value="GAQ24348.1"/>
    <property type="molecule type" value="Genomic_DNA"/>
</dbReference>
<keyword evidence="8" id="KW-0966">Cell projection</keyword>
<keyword evidence="8" id="KW-0282">Flagellum</keyword>
<dbReference type="PANTHER" id="PTHR30288">
    <property type="entry name" value="FLAGELLAR CAP/ASSEMBLY PROTEIN FLID"/>
    <property type="match status" value="1"/>
</dbReference>
<dbReference type="GO" id="GO:0071973">
    <property type="term" value="P:bacterial-type flagellum-dependent cell motility"/>
    <property type="evidence" value="ECO:0007669"/>
    <property type="project" value="TreeGrafter"/>
</dbReference>
<dbReference type="InterPro" id="IPR003481">
    <property type="entry name" value="FliD_N"/>
</dbReference>
<keyword evidence="5" id="KW-0964">Secreted</keyword>
<accession>A0A0U9HGE9</accession>
<gene>
    <name evidence="8" type="ORF">TSYNT_5174</name>
</gene>
<dbReference type="RefSeq" id="WP_059031424.1">
    <property type="nucleotide sequence ID" value="NZ_DF976999.1"/>
</dbReference>
<proteinExistence type="inferred from homology"/>
<dbReference type="Pfam" id="PF07195">
    <property type="entry name" value="FliD_C"/>
    <property type="match status" value="1"/>
</dbReference>
<comment type="function">
    <text evidence="5">Required for morphogenesis and for the elongation of the flagellar filament by facilitating polymerization of the flagellin monomers at the tip of growing filament. Forms a capping structure, which prevents flagellin subunits (transported through the central channel of the flagellum) from leaking out without polymerization at the distal end.</text>
</comment>
<comment type="similarity">
    <text evidence="1 5">Belongs to the FliD family.</text>
</comment>
<dbReference type="GO" id="GO:0009421">
    <property type="term" value="C:bacterial-type flagellum filament cap"/>
    <property type="evidence" value="ECO:0007669"/>
    <property type="project" value="InterPro"/>
</dbReference>
<dbReference type="Proteomes" id="UP000062160">
    <property type="component" value="Unassembled WGS sequence"/>
</dbReference>
<evidence type="ECO:0000256" key="1">
    <source>
        <dbReference type="ARBA" id="ARBA00009764"/>
    </source>
</evidence>
<comment type="subcellular location">
    <subcellularLocation>
        <location evidence="5">Secreted</location>
    </subcellularLocation>
    <subcellularLocation>
        <location evidence="5">Bacterial flagellum</location>
    </subcellularLocation>
</comment>
<comment type="subunit">
    <text evidence="2 5">Homopentamer.</text>
</comment>
<evidence type="ECO:0000313" key="9">
    <source>
        <dbReference type="Proteomes" id="UP000062160"/>
    </source>
</evidence>
<dbReference type="PANTHER" id="PTHR30288:SF0">
    <property type="entry name" value="FLAGELLAR HOOK-ASSOCIATED PROTEIN 2"/>
    <property type="match status" value="1"/>
</dbReference>
<feature type="domain" description="Flagellar hook-associated protein 2 N-terminal" evidence="6">
    <location>
        <begin position="13"/>
        <end position="113"/>
    </location>
</feature>
<dbReference type="OrthoDB" id="9776025at2"/>
<keyword evidence="8" id="KW-0969">Cilium</keyword>
<sequence length="623" mass="68076">MASSSMRIGGLVSGMDIDQIVSDLMKAERTKVDKLYQQKQILEWQKSDYRDINLKLKSFYDSTFNMKLAGSYLKYKAVGTMNDGADFSKYFSVAPGAAAVPGNYTVKVEQIASYAKLESASGLAKPLTGQELSGQIEITEGSRFSVTINGVKKTVELNAGTYDTSNADDMKALAQDLEAAINTAFGWQGDSNGDTISGIKRVQVNIQNNKLTLQPAENYNKVPITLNAVENDTTLSKIGFSDGAAYSPLNLNTSLKSQISGSIGDTNISFKINGKAFEFDSNASLQTILDKINTTADLGATARYDALTDKLVISSKETSLGAKVEITDDSGFFTALGFNAAEASGENARIVLNGTIVEKSTNDFTALGMRFTLKETMEVGKTASFHLENDVDSVVDNIKKYVDLYNETIDLINGKLSEQRYKDYTPLTQEQRSAMSEDEIKLWEEKAKSGLLRSDSILNNIVNNLRSAVSTPVAGLPKGLNSLSSIGITTSNWKEKGKLYVDEDKLRAAITQDPDSITKLFNSSGDNYSSQGVATRVYDILKSGINDITQKAGGGEYQIYDDSVLGKKITETEDRISALEEQLKQTEDRYWSKFTAMEQAVQYANQQSMWISMQFGTYSGSSS</sequence>
<evidence type="ECO:0000259" key="7">
    <source>
        <dbReference type="Pfam" id="PF07195"/>
    </source>
</evidence>
<dbReference type="Pfam" id="PF02465">
    <property type="entry name" value="FliD_N"/>
    <property type="match status" value="1"/>
</dbReference>
<feature type="domain" description="Flagellar hook-associated protein 2 C-terminal" evidence="7">
    <location>
        <begin position="345"/>
        <end position="605"/>
    </location>
</feature>
<dbReference type="InterPro" id="IPR040026">
    <property type="entry name" value="FliD"/>
</dbReference>
<evidence type="ECO:0000259" key="6">
    <source>
        <dbReference type="Pfam" id="PF02465"/>
    </source>
</evidence>
<evidence type="ECO:0000256" key="4">
    <source>
        <dbReference type="ARBA" id="ARBA00023143"/>
    </source>
</evidence>